<evidence type="ECO:0000259" key="4">
    <source>
        <dbReference type="Pfam" id="PF17853"/>
    </source>
</evidence>
<evidence type="ECO:0000313" key="6">
    <source>
        <dbReference type="Proteomes" id="UP000602198"/>
    </source>
</evidence>
<dbReference type="EMBL" id="JAERRJ010000003">
    <property type="protein sequence ID" value="MBL1074713.1"/>
    <property type="molecule type" value="Genomic_DNA"/>
</dbReference>
<dbReference type="Gene3D" id="1.10.10.2840">
    <property type="entry name" value="PucR C-terminal helix-turn-helix domain"/>
    <property type="match status" value="1"/>
</dbReference>
<gene>
    <name evidence="5" type="ORF">JK358_09915</name>
</gene>
<sequence length="413" mass="44477">MTTEGALRTGLTVSGRPMSMPLQDVRALSRQLVGHFIDNVVPCATLPGDIISGDVTAITRICLELAVSMLDGEDIPAKTGRLADAAAGWAREGVPIDVVLHAVHEGFKIGLGLIVSNATPQDFDSLVDAAKLVVDMLDTINATVARAYVREHKAVVSEHHTAVHTLTSALLGGHPTSTMARECGIELADSYCVLALSVPQHPDERHPMLDGKVVARRKLRRLQAELATRCGDSALALLSVDGGTILVPAADRTDAQLDELVAQLSAAAHVPVHAALVVATPAEVPSAADRAHELLDMVQRLECVPGLYRFADLALEYQLTRPGPGRETLGALLDPLDDHPELLQTLQIHIGNNLNRQRTARIMHIHTNTVDYRLKRICQLTGFDPTATSGLWQLRSALIARTFSDHSYAQSNM</sequence>
<accession>A0ABS1M228</accession>
<dbReference type="Pfam" id="PF13556">
    <property type="entry name" value="HTH_30"/>
    <property type="match status" value="1"/>
</dbReference>
<dbReference type="InterPro" id="IPR025751">
    <property type="entry name" value="RsbRD_N_dom"/>
</dbReference>
<protein>
    <submittedName>
        <fullName evidence="5">Helix-turn-helix domain-containing protein</fullName>
    </submittedName>
</protein>
<dbReference type="PANTHER" id="PTHR33744">
    <property type="entry name" value="CARBOHYDRATE DIACID REGULATOR"/>
    <property type="match status" value="1"/>
</dbReference>
<proteinExistence type="inferred from homology"/>
<evidence type="ECO:0000259" key="2">
    <source>
        <dbReference type="Pfam" id="PF13556"/>
    </source>
</evidence>
<dbReference type="InterPro" id="IPR041522">
    <property type="entry name" value="CdaR_GGDEF"/>
</dbReference>
<evidence type="ECO:0000256" key="1">
    <source>
        <dbReference type="ARBA" id="ARBA00006754"/>
    </source>
</evidence>
<comment type="similarity">
    <text evidence="1">Belongs to the CdaR family.</text>
</comment>
<feature type="domain" description="RsbT co-antagonist protein RsbRD N-terminal" evidence="3">
    <location>
        <begin position="27"/>
        <end position="162"/>
    </location>
</feature>
<organism evidence="5 6">
    <name type="scientific">Nocardia acididurans</name>
    <dbReference type="NCBI Taxonomy" id="2802282"/>
    <lineage>
        <taxon>Bacteria</taxon>
        <taxon>Bacillati</taxon>
        <taxon>Actinomycetota</taxon>
        <taxon>Actinomycetes</taxon>
        <taxon>Mycobacteriales</taxon>
        <taxon>Nocardiaceae</taxon>
        <taxon>Nocardia</taxon>
    </lineage>
</organism>
<dbReference type="Pfam" id="PF14361">
    <property type="entry name" value="RsbRD_N"/>
    <property type="match status" value="1"/>
</dbReference>
<keyword evidence="6" id="KW-1185">Reference proteome</keyword>
<dbReference type="InterPro" id="IPR051448">
    <property type="entry name" value="CdaR-like_regulators"/>
</dbReference>
<dbReference type="RefSeq" id="WP_201945896.1">
    <property type="nucleotide sequence ID" value="NZ_JAERRJ010000003.1"/>
</dbReference>
<dbReference type="InterPro" id="IPR025736">
    <property type="entry name" value="PucR_C-HTH_dom"/>
</dbReference>
<comment type="caution">
    <text evidence="5">The sequence shown here is derived from an EMBL/GenBank/DDBJ whole genome shotgun (WGS) entry which is preliminary data.</text>
</comment>
<evidence type="ECO:0000313" key="5">
    <source>
        <dbReference type="EMBL" id="MBL1074713.1"/>
    </source>
</evidence>
<dbReference type="PANTHER" id="PTHR33744:SF1">
    <property type="entry name" value="DNA-BINDING TRANSCRIPTIONAL ACTIVATOR ADER"/>
    <property type="match status" value="1"/>
</dbReference>
<feature type="domain" description="CdaR GGDEF-like" evidence="4">
    <location>
        <begin position="179"/>
        <end position="293"/>
    </location>
</feature>
<name>A0ABS1M228_9NOCA</name>
<dbReference type="Proteomes" id="UP000602198">
    <property type="component" value="Unassembled WGS sequence"/>
</dbReference>
<dbReference type="Pfam" id="PF17853">
    <property type="entry name" value="GGDEF_2"/>
    <property type="match status" value="1"/>
</dbReference>
<evidence type="ECO:0000259" key="3">
    <source>
        <dbReference type="Pfam" id="PF14361"/>
    </source>
</evidence>
<reference evidence="5 6" key="1">
    <citation type="submission" date="2021-01" db="EMBL/GenBank/DDBJ databases">
        <title>WGS of actinomycetes isolated from Thailand.</title>
        <authorList>
            <person name="Thawai C."/>
        </authorList>
    </citation>
    <scope>NUCLEOTIDE SEQUENCE [LARGE SCALE GENOMIC DNA]</scope>
    <source>
        <strain evidence="5 6">LPG 2</strain>
    </source>
</reference>
<feature type="domain" description="PucR C-terminal helix-turn-helix" evidence="2">
    <location>
        <begin position="342"/>
        <end position="399"/>
    </location>
</feature>
<dbReference type="InterPro" id="IPR042070">
    <property type="entry name" value="PucR_C-HTH_sf"/>
</dbReference>